<accession>A0A0D9ZJ38</accession>
<dbReference type="Proteomes" id="UP000026961">
    <property type="component" value="Chromosome 4"/>
</dbReference>
<feature type="compositionally biased region" description="Low complexity" evidence="1">
    <location>
        <begin position="47"/>
        <end position="61"/>
    </location>
</feature>
<dbReference type="AlphaFoldDB" id="A0A0D9ZJ38"/>
<feature type="region of interest" description="Disordered" evidence="1">
    <location>
        <begin position="101"/>
        <end position="130"/>
    </location>
</feature>
<feature type="region of interest" description="Disordered" evidence="1">
    <location>
        <begin position="33"/>
        <end position="61"/>
    </location>
</feature>
<evidence type="ECO:0000313" key="3">
    <source>
        <dbReference type="Proteomes" id="UP000026961"/>
    </source>
</evidence>
<reference evidence="2" key="1">
    <citation type="submission" date="2015-04" db="UniProtKB">
        <authorList>
            <consortium name="EnsemblPlants"/>
        </authorList>
    </citation>
    <scope>IDENTIFICATION</scope>
</reference>
<proteinExistence type="predicted"/>
<name>A0A0D9ZJ38_9ORYZ</name>
<evidence type="ECO:0000256" key="1">
    <source>
        <dbReference type="SAM" id="MobiDB-lite"/>
    </source>
</evidence>
<evidence type="ECO:0000313" key="2">
    <source>
        <dbReference type="EnsemblPlants" id="OGLUM04G07860.1"/>
    </source>
</evidence>
<reference evidence="2" key="2">
    <citation type="submission" date="2018-05" db="EMBL/GenBank/DDBJ databases">
        <title>OgluRS3 (Oryza glumaepatula Reference Sequence Version 3).</title>
        <authorList>
            <person name="Zhang J."/>
            <person name="Kudrna D."/>
            <person name="Lee S."/>
            <person name="Talag J."/>
            <person name="Welchert J."/>
            <person name="Wing R.A."/>
        </authorList>
    </citation>
    <scope>NUCLEOTIDE SEQUENCE [LARGE SCALE GENOMIC DNA]</scope>
</reference>
<dbReference type="Gramene" id="OGLUM04G07860.1">
    <property type="protein sequence ID" value="OGLUM04G07860.1"/>
    <property type="gene ID" value="OGLUM04G07860"/>
</dbReference>
<organism evidence="2">
    <name type="scientific">Oryza glumipatula</name>
    <dbReference type="NCBI Taxonomy" id="40148"/>
    <lineage>
        <taxon>Eukaryota</taxon>
        <taxon>Viridiplantae</taxon>
        <taxon>Streptophyta</taxon>
        <taxon>Embryophyta</taxon>
        <taxon>Tracheophyta</taxon>
        <taxon>Spermatophyta</taxon>
        <taxon>Magnoliopsida</taxon>
        <taxon>Liliopsida</taxon>
        <taxon>Poales</taxon>
        <taxon>Poaceae</taxon>
        <taxon>BOP clade</taxon>
        <taxon>Oryzoideae</taxon>
        <taxon>Oryzeae</taxon>
        <taxon>Oryzinae</taxon>
        <taxon>Oryza</taxon>
    </lineage>
</organism>
<feature type="compositionally biased region" description="Basic and acidic residues" evidence="1">
    <location>
        <begin position="111"/>
        <end position="128"/>
    </location>
</feature>
<keyword evidence="3" id="KW-1185">Reference proteome</keyword>
<dbReference type="STRING" id="40148.A0A0D9ZJ38"/>
<dbReference type="EnsemblPlants" id="OGLUM04G07860.1">
    <property type="protein sequence ID" value="OGLUM04G07860.1"/>
    <property type="gene ID" value="OGLUM04G07860"/>
</dbReference>
<dbReference type="HOGENOM" id="CLU_1520165_0_0_1"/>
<protein>
    <submittedName>
        <fullName evidence="2">Uncharacterized protein</fullName>
    </submittedName>
</protein>
<sequence length="177" mass="18944">MAWRGVLTPWPGRAPWRRYWCRSRATTRCAHAPNSDAMYSTPRRSKPSPSASSCHASSSSLPSCSAARVTVTPAPQATAVAPVTMRMRSLSFVYEIPAATARTRPTHRRRGEAENERPPPPATKEKGAADALAHSLDCSLHHKESILATVRLLRSSISAGNTAAAAPDADAATDTDT</sequence>